<dbReference type="EMBL" id="BNJG01000001">
    <property type="protein sequence ID" value="GHO55434.1"/>
    <property type="molecule type" value="Genomic_DNA"/>
</dbReference>
<gene>
    <name evidence="1" type="ORF">KSB_39090</name>
</gene>
<name>A0ABQ3URT5_9CHLR</name>
<accession>A0ABQ3URT5</accession>
<proteinExistence type="predicted"/>
<evidence type="ECO:0000313" key="1">
    <source>
        <dbReference type="EMBL" id="GHO55434.1"/>
    </source>
</evidence>
<dbReference type="Proteomes" id="UP000654345">
    <property type="component" value="Unassembled WGS sequence"/>
</dbReference>
<sequence>MRGLVALRLGVDGFGYTLRDSEFMHSGPLLHMAYAHIALIVGIKLPEDEHYQTKCGE</sequence>
<reference evidence="1 2" key="1">
    <citation type="journal article" date="2021" name="Int. J. Syst. Evol. Microbiol.">
        <title>Reticulibacter mediterranei gen. nov., sp. nov., within the new family Reticulibacteraceae fam. nov., and Ktedonospora formicarum gen. nov., sp. nov., Ktedonobacter robiniae sp. nov., Dictyobacter formicarum sp. nov. and Dictyobacter arantiisoli sp. nov., belonging to the class Ktedonobacteria.</title>
        <authorList>
            <person name="Yabe S."/>
            <person name="Zheng Y."/>
            <person name="Wang C.M."/>
            <person name="Sakai Y."/>
            <person name="Abe K."/>
            <person name="Yokota A."/>
            <person name="Donadio S."/>
            <person name="Cavaletti L."/>
            <person name="Monciardini P."/>
        </authorList>
    </citation>
    <scope>NUCLEOTIDE SEQUENCE [LARGE SCALE GENOMIC DNA]</scope>
    <source>
        <strain evidence="1 2">SOSP1-30</strain>
    </source>
</reference>
<protein>
    <submittedName>
        <fullName evidence="1">Uncharacterized protein</fullName>
    </submittedName>
</protein>
<keyword evidence="2" id="KW-1185">Reference proteome</keyword>
<comment type="caution">
    <text evidence="1">The sequence shown here is derived from an EMBL/GenBank/DDBJ whole genome shotgun (WGS) entry which is preliminary data.</text>
</comment>
<organism evidence="1 2">
    <name type="scientific">Ktedonobacter robiniae</name>
    <dbReference type="NCBI Taxonomy" id="2778365"/>
    <lineage>
        <taxon>Bacteria</taxon>
        <taxon>Bacillati</taxon>
        <taxon>Chloroflexota</taxon>
        <taxon>Ktedonobacteria</taxon>
        <taxon>Ktedonobacterales</taxon>
        <taxon>Ktedonobacteraceae</taxon>
        <taxon>Ktedonobacter</taxon>
    </lineage>
</organism>
<evidence type="ECO:0000313" key="2">
    <source>
        <dbReference type="Proteomes" id="UP000654345"/>
    </source>
</evidence>